<sequence>MNPMPSRMLRLAAASLLCLSFSSCGDDPQLVQKREEQKAEIRRLDGELKVLQEKISQIPADKTSELSKLKQDSDLQKQEIENLEEEIASLQSKKAEIEKAHEAYKRKYVIR</sequence>
<evidence type="ECO:0000256" key="2">
    <source>
        <dbReference type="SAM" id="SignalP"/>
    </source>
</evidence>
<feature type="signal peptide" evidence="2">
    <location>
        <begin position="1"/>
        <end position="25"/>
    </location>
</feature>
<gene>
    <name evidence="3" type="ORF">HHL09_15960</name>
</gene>
<dbReference type="Proteomes" id="UP000501812">
    <property type="component" value="Chromosome"/>
</dbReference>
<evidence type="ECO:0000313" key="4">
    <source>
        <dbReference type="Proteomes" id="UP000501812"/>
    </source>
</evidence>
<feature type="chain" id="PRO_5032767203" evidence="2">
    <location>
        <begin position="26"/>
        <end position="111"/>
    </location>
</feature>
<dbReference type="KEGG" id="luo:HHL09_15960"/>
<dbReference type="RefSeq" id="WP_169455619.1">
    <property type="nucleotide sequence ID" value="NZ_CP051774.1"/>
</dbReference>
<dbReference type="EMBL" id="CP051774">
    <property type="protein sequence ID" value="QJE97219.1"/>
    <property type="molecule type" value="Genomic_DNA"/>
</dbReference>
<protein>
    <submittedName>
        <fullName evidence="3">DUF342 domain-containing protein</fullName>
    </submittedName>
</protein>
<reference evidence="3 4" key="1">
    <citation type="submission" date="2020-04" db="EMBL/GenBank/DDBJ databases">
        <title>Luteolibacter sp. G-1-1-1 isolated from soil.</title>
        <authorList>
            <person name="Dahal R.H."/>
        </authorList>
    </citation>
    <scope>NUCLEOTIDE SEQUENCE [LARGE SCALE GENOMIC DNA]</scope>
    <source>
        <strain evidence="3 4">G-1-1-1</strain>
    </source>
</reference>
<evidence type="ECO:0000256" key="1">
    <source>
        <dbReference type="SAM" id="Coils"/>
    </source>
</evidence>
<name>A0A858RLG2_9BACT</name>
<keyword evidence="4" id="KW-1185">Reference proteome</keyword>
<keyword evidence="2" id="KW-0732">Signal</keyword>
<dbReference type="PROSITE" id="PS51257">
    <property type="entry name" value="PROKAR_LIPOPROTEIN"/>
    <property type="match status" value="1"/>
</dbReference>
<accession>A0A858RLG2</accession>
<organism evidence="3 4">
    <name type="scientific">Luteolibacter luteus</name>
    <dbReference type="NCBI Taxonomy" id="2728835"/>
    <lineage>
        <taxon>Bacteria</taxon>
        <taxon>Pseudomonadati</taxon>
        <taxon>Verrucomicrobiota</taxon>
        <taxon>Verrucomicrobiia</taxon>
        <taxon>Verrucomicrobiales</taxon>
        <taxon>Verrucomicrobiaceae</taxon>
        <taxon>Luteolibacter</taxon>
    </lineage>
</organism>
<feature type="coiled-coil region" evidence="1">
    <location>
        <begin position="34"/>
        <end position="107"/>
    </location>
</feature>
<evidence type="ECO:0000313" key="3">
    <source>
        <dbReference type="EMBL" id="QJE97219.1"/>
    </source>
</evidence>
<keyword evidence="1" id="KW-0175">Coiled coil</keyword>
<proteinExistence type="predicted"/>
<dbReference type="AlphaFoldDB" id="A0A858RLG2"/>